<gene>
    <name evidence="3" type="ordered locus">PCC8801_2117</name>
</gene>
<keyword evidence="2" id="KW-0732">Signal</keyword>
<sequence>MTQSSRIWSLLLCFSLWGCTQPSLSPVASPPTSTVPETTEKPVISNNTPPSEVIEAVGQAVSSLSGIDPNQLQIQQSSPKTWPDGCLGLPKPDELCTQALVQGWQITVTNGQKTWVYRTDGQGRVIRLESQS</sequence>
<organism evidence="3 4">
    <name type="scientific">Rippkaea orientalis (strain PCC 8801 / RF-1)</name>
    <name type="common">Cyanothece sp. (strain PCC 8801)</name>
    <dbReference type="NCBI Taxonomy" id="41431"/>
    <lineage>
        <taxon>Bacteria</taxon>
        <taxon>Bacillati</taxon>
        <taxon>Cyanobacteriota</taxon>
        <taxon>Cyanophyceae</taxon>
        <taxon>Oscillatoriophycideae</taxon>
        <taxon>Chroococcales</taxon>
        <taxon>Aphanothecaceae</taxon>
        <taxon>Rippkaea</taxon>
        <taxon>Rippkaea orientalis</taxon>
    </lineage>
</organism>
<feature type="region of interest" description="Disordered" evidence="1">
    <location>
        <begin position="25"/>
        <end position="49"/>
    </location>
</feature>
<dbReference type="eggNOG" id="COG2931">
    <property type="taxonomic scope" value="Bacteria"/>
</dbReference>
<name>B7K002_RIPO1</name>
<keyword evidence="4" id="KW-1185">Reference proteome</keyword>
<protein>
    <recommendedName>
        <fullName evidence="5">Lipoprotein</fullName>
    </recommendedName>
</protein>
<reference evidence="4" key="1">
    <citation type="journal article" date="2011" name="MBio">
        <title>Novel metabolic attributes of the genus Cyanothece, comprising a group of unicellular nitrogen-fixing Cyanobacteria.</title>
        <authorList>
            <person name="Bandyopadhyay A."/>
            <person name="Elvitigala T."/>
            <person name="Welsh E."/>
            <person name="Stockel J."/>
            <person name="Liberton M."/>
            <person name="Min H."/>
            <person name="Sherman L.A."/>
            <person name="Pakrasi H.B."/>
        </authorList>
    </citation>
    <scope>NUCLEOTIDE SEQUENCE [LARGE SCALE GENOMIC DNA]</scope>
    <source>
        <strain evidence="4">PCC 8801</strain>
    </source>
</reference>
<proteinExistence type="predicted"/>
<dbReference type="OrthoDB" id="3723110at2"/>
<dbReference type="RefSeq" id="WP_012595417.1">
    <property type="nucleotide sequence ID" value="NC_011726.1"/>
</dbReference>
<dbReference type="Proteomes" id="UP000008204">
    <property type="component" value="Chromosome"/>
</dbReference>
<evidence type="ECO:0008006" key="5">
    <source>
        <dbReference type="Google" id="ProtNLM"/>
    </source>
</evidence>
<dbReference type="AlphaFoldDB" id="B7K002"/>
<feature type="signal peptide" evidence="2">
    <location>
        <begin position="1"/>
        <end position="25"/>
    </location>
</feature>
<accession>B7K002</accession>
<evidence type="ECO:0000313" key="4">
    <source>
        <dbReference type="Proteomes" id="UP000008204"/>
    </source>
</evidence>
<feature type="chain" id="PRO_5002858636" description="Lipoprotein" evidence="2">
    <location>
        <begin position="26"/>
        <end position="132"/>
    </location>
</feature>
<dbReference type="EMBL" id="CP001287">
    <property type="protein sequence ID" value="ACK66149.1"/>
    <property type="molecule type" value="Genomic_DNA"/>
</dbReference>
<feature type="compositionally biased region" description="Low complexity" evidence="1">
    <location>
        <begin position="25"/>
        <end position="43"/>
    </location>
</feature>
<evidence type="ECO:0000313" key="3">
    <source>
        <dbReference type="EMBL" id="ACK66149.1"/>
    </source>
</evidence>
<evidence type="ECO:0000256" key="2">
    <source>
        <dbReference type="SAM" id="SignalP"/>
    </source>
</evidence>
<dbReference type="STRING" id="41431.PCC8801_2117"/>
<dbReference type="KEGG" id="cyp:PCC8801_2117"/>
<dbReference type="HOGENOM" id="CLU_129719_0_0_3"/>
<evidence type="ECO:0000256" key="1">
    <source>
        <dbReference type="SAM" id="MobiDB-lite"/>
    </source>
</evidence>